<dbReference type="InterPro" id="IPR006012">
    <property type="entry name" value="Syntaxin/epimorphin_CS"/>
</dbReference>
<evidence type="ECO:0000256" key="9">
    <source>
        <dbReference type="SAM" id="Phobius"/>
    </source>
</evidence>
<dbReference type="Pfam" id="PF05739">
    <property type="entry name" value="SNARE"/>
    <property type="match status" value="1"/>
</dbReference>
<name>A0A0R3WAQ3_TAEAS</name>
<evidence type="ECO:0000256" key="8">
    <source>
        <dbReference type="SAM" id="MobiDB-lite"/>
    </source>
</evidence>
<dbReference type="PANTHER" id="PTHR19957:SF3">
    <property type="entry name" value="SYNTAXIN-5"/>
    <property type="match status" value="1"/>
</dbReference>
<dbReference type="SUPFAM" id="SSF47661">
    <property type="entry name" value="t-snare proteins"/>
    <property type="match status" value="1"/>
</dbReference>
<accession>A0A0R3WAQ3</accession>
<dbReference type="GO" id="GO:0006906">
    <property type="term" value="P:vesicle fusion"/>
    <property type="evidence" value="ECO:0007669"/>
    <property type="project" value="TreeGrafter"/>
</dbReference>
<sequence length="377" mass="41453">MNFGADRTADFLQLVNTLRTATSNGHVRTGDSVSSKAPQHRTPNGIATGGITSKSSQFARMAALISSDLAVTCSRLESLSTLARQRTLFDDHSAEVQHLTLLIREDIANLNHRIADLGTLSKSAITSPQQQSARHATSVLMNLQSRLAGMSERFKRVLEQRSKTLRDQTMRKSAFSAQHQRLQTTSGVVNQGFDSEAEDLSLPLAVSSIPTAAVTPSILMQGSATLDGFLIGLNALGATRAESVTFPLQDEQRARQASGVGDSSSSLLVDPSQQQQMTLYRDQTDAYLAARHDTVRTIEHTIVELGEIFQQLATMVHEQEERVERIDANVEESVAAVESGHAELLRYLRSVSSNRWLMFKVFGVLLLFFVFFVVFFV</sequence>
<evidence type="ECO:0000259" key="10">
    <source>
        <dbReference type="PROSITE" id="PS50192"/>
    </source>
</evidence>
<comment type="subcellular location">
    <subcellularLocation>
        <location evidence="1">Membrane</location>
        <topology evidence="1">Single-pass type IV membrane protein</topology>
    </subcellularLocation>
</comment>
<keyword evidence="5 9" id="KW-1133">Transmembrane helix</keyword>
<keyword evidence="12" id="KW-1185">Reference proteome</keyword>
<comment type="similarity">
    <text evidence="2">Belongs to the syntaxin family.</text>
</comment>
<evidence type="ECO:0000313" key="13">
    <source>
        <dbReference type="WBParaSite" id="TASK_0000764901-mRNA-1"/>
    </source>
</evidence>
<dbReference type="PROSITE" id="PS00914">
    <property type="entry name" value="SYNTAXIN"/>
    <property type="match status" value="1"/>
</dbReference>
<dbReference type="AlphaFoldDB" id="A0A0R3WAQ3"/>
<evidence type="ECO:0000256" key="1">
    <source>
        <dbReference type="ARBA" id="ARBA00004211"/>
    </source>
</evidence>
<dbReference type="InterPro" id="IPR010989">
    <property type="entry name" value="SNARE"/>
</dbReference>
<dbReference type="GO" id="GO:0006888">
    <property type="term" value="P:endoplasmic reticulum to Golgi vesicle-mediated transport"/>
    <property type="evidence" value="ECO:0007669"/>
    <property type="project" value="TreeGrafter"/>
</dbReference>
<organism evidence="13">
    <name type="scientific">Taenia asiatica</name>
    <name type="common">Asian tapeworm</name>
    <dbReference type="NCBI Taxonomy" id="60517"/>
    <lineage>
        <taxon>Eukaryota</taxon>
        <taxon>Metazoa</taxon>
        <taxon>Spiralia</taxon>
        <taxon>Lophotrochozoa</taxon>
        <taxon>Platyhelminthes</taxon>
        <taxon>Cestoda</taxon>
        <taxon>Eucestoda</taxon>
        <taxon>Cyclophyllidea</taxon>
        <taxon>Taeniidae</taxon>
        <taxon>Taenia</taxon>
    </lineage>
</organism>
<reference evidence="11 12" key="2">
    <citation type="submission" date="2018-11" db="EMBL/GenBank/DDBJ databases">
        <authorList>
            <consortium name="Pathogen Informatics"/>
        </authorList>
    </citation>
    <scope>NUCLEOTIDE SEQUENCE [LARGE SCALE GENOMIC DNA]</scope>
</reference>
<dbReference type="GO" id="GO:0031201">
    <property type="term" value="C:SNARE complex"/>
    <property type="evidence" value="ECO:0007669"/>
    <property type="project" value="TreeGrafter"/>
</dbReference>
<keyword evidence="3" id="KW-0813">Transport</keyword>
<evidence type="ECO:0000256" key="5">
    <source>
        <dbReference type="ARBA" id="ARBA00022989"/>
    </source>
</evidence>
<gene>
    <name evidence="11" type="ORF">TASK_LOCUS7650</name>
</gene>
<dbReference type="GO" id="GO:0000139">
    <property type="term" value="C:Golgi membrane"/>
    <property type="evidence" value="ECO:0007669"/>
    <property type="project" value="TreeGrafter"/>
</dbReference>
<feature type="transmembrane region" description="Helical" evidence="9">
    <location>
        <begin position="356"/>
        <end position="376"/>
    </location>
</feature>
<dbReference type="SMART" id="SM00397">
    <property type="entry name" value="t_SNARE"/>
    <property type="match status" value="1"/>
</dbReference>
<keyword evidence="7 9" id="KW-0472">Membrane</keyword>
<dbReference type="InterPro" id="IPR000727">
    <property type="entry name" value="T_SNARE_dom"/>
</dbReference>
<evidence type="ECO:0000256" key="4">
    <source>
        <dbReference type="ARBA" id="ARBA00022692"/>
    </source>
</evidence>
<dbReference type="EMBL" id="UYRS01018652">
    <property type="protein sequence ID" value="VDK38773.1"/>
    <property type="molecule type" value="Genomic_DNA"/>
</dbReference>
<evidence type="ECO:0000256" key="3">
    <source>
        <dbReference type="ARBA" id="ARBA00022448"/>
    </source>
</evidence>
<dbReference type="WBParaSite" id="TASK_0000764901-mRNA-1">
    <property type="protein sequence ID" value="TASK_0000764901-mRNA-1"/>
    <property type="gene ID" value="TASK_0000764901"/>
</dbReference>
<evidence type="ECO:0000313" key="11">
    <source>
        <dbReference type="EMBL" id="VDK38773.1"/>
    </source>
</evidence>
<feature type="compositionally biased region" description="Polar residues" evidence="8">
    <location>
        <begin position="23"/>
        <end position="37"/>
    </location>
</feature>
<dbReference type="CDD" id="cd15844">
    <property type="entry name" value="SNARE_syntaxin5"/>
    <property type="match status" value="1"/>
</dbReference>
<feature type="region of interest" description="Disordered" evidence="8">
    <location>
        <begin position="23"/>
        <end position="51"/>
    </location>
</feature>
<evidence type="ECO:0000256" key="7">
    <source>
        <dbReference type="ARBA" id="ARBA00023136"/>
    </source>
</evidence>
<keyword evidence="6" id="KW-0175">Coiled coil</keyword>
<dbReference type="GO" id="GO:0006886">
    <property type="term" value="P:intracellular protein transport"/>
    <property type="evidence" value="ECO:0007669"/>
    <property type="project" value="InterPro"/>
</dbReference>
<dbReference type="OrthoDB" id="421009at2759"/>
<dbReference type="Proteomes" id="UP000282613">
    <property type="component" value="Unassembled WGS sequence"/>
</dbReference>
<dbReference type="GO" id="GO:0048278">
    <property type="term" value="P:vesicle docking"/>
    <property type="evidence" value="ECO:0007669"/>
    <property type="project" value="TreeGrafter"/>
</dbReference>
<evidence type="ECO:0000256" key="2">
    <source>
        <dbReference type="ARBA" id="ARBA00009063"/>
    </source>
</evidence>
<dbReference type="InterPro" id="IPR045242">
    <property type="entry name" value="Syntaxin"/>
</dbReference>
<dbReference type="STRING" id="60517.A0A0R3WAQ3"/>
<dbReference type="PROSITE" id="PS50192">
    <property type="entry name" value="T_SNARE"/>
    <property type="match status" value="1"/>
</dbReference>
<proteinExistence type="inferred from homology"/>
<evidence type="ECO:0000313" key="12">
    <source>
        <dbReference type="Proteomes" id="UP000282613"/>
    </source>
</evidence>
<dbReference type="PANTHER" id="PTHR19957">
    <property type="entry name" value="SYNTAXIN"/>
    <property type="match status" value="1"/>
</dbReference>
<dbReference type="Gene3D" id="1.20.58.70">
    <property type="match status" value="1"/>
</dbReference>
<keyword evidence="4 9" id="KW-0812">Transmembrane</keyword>
<evidence type="ECO:0000256" key="6">
    <source>
        <dbReference type="ARBA" id="ARBA00023054"/>
    </source>
</evidence>
<reference evidence="13" key="1">
    <citation type="submission" date="2017-02" db="UniProtKB">
        <authorList>
            <consortium name="WormBaseParasite"/>
        </authorList>
    </citation>
    <scope>IDENTIFICATION</scope>
</reference>
<feature type="domain" description="T-SNARE coiled-coil homology" evidence="10">
    <location>
        <begin position="285"/>
        <end position="347"/>
    </location>
</feature>
<protein>
    <submittedName>
        <fullName evidence="13">t-SNARE coiled-coil homology domain-containing protein</fullName>
    </submittedName>
</protein>
<dbReference type="GO" id="GO:0005484">
    <property type="term" value="F:SNAP receptor activity"/>
    <property type="evidence" value="ECO:0007669"/>
    <property type="project" value="InterPro"/>
</dbReference>
<dbReference type="GO" id="GO:0000149">
    <property type="term" value="F:SNARE binding"/>
    <property type="evidence" value="ECO:0007669"/>
    <property type="project" value="TreeGrafter"/>
</dbReference>